<dbReference type="GO" id="GO:0003743">
    <property type="term" value="F:translation initiation factor activity"/>
    <property type="evidence" value="ECO:0007669"/>
    <property type="project" value="UniProtKB-UniRule"/>
</dbReference>
<dbReference type="NCBIfam" id="TIGR00168">
    <property type="entry name" value="infC"/>
    <property type="match status" value="1"/>
</dbReference>
<dbReference type="RefSeq" id="WP_015183957.1">
    <property type="nucleotide sequence ID" value="NC_019738.1"/>
</dbReference>
<dbReference type="InterPro" id="IPR019814">
    <property type="entry name" value="Translation_initiation_fac_3_N"/>
</dbReference>
<dbReference type="InterPro" id="IPR001288">
    <property type="entry name" value="Translation_initiation_fac_3"/>
</dbReference>
<gene>
    <name evidence="4" type="primary">infC</name>
    <name evidence="9" type="ORF">Mic7113_4119</name>
</gene>
<dbReference type="Proteomes" id="UP000010471">
    <property type="component" value="Chromosome"/>
</dbReference>
<dbReference type="SUPFAM" id="SSF55200">
    <property type="entry name" value="Translation initiation factor IF3, C-terminal domain"/>
    <property type="match status" value="1"/>
</dbReference>
<comment type="subunit">
    <text evidence="4">Monomer.</text>
</comment>
<evidence type="ECO:0000256" key="2">
    <source>
        <dbReference type="ARBA" id="ARBA00022540"/>
    </source>
</evidence>
<feature type="domain" description="Translation initiation factor 3 C-terminal" evidence="7">
    <location>
        <begin position="88"/>
        <end position="172"/>
    </location>
</feature>
<dbReference type="AlphaFoldDB" id="K9WJ33"/>
<dbReference type="PANTHER" id="PTHR10938:SF0">
    <property type="entry name" value="TRANSLATION INITIATION FACTOR IF-3, MITOCHONDRIAL"/>
    <property type="match status" value="1"/>
</dbReference>
<evidence type="ECO:0000259" key="7">
    <source>
        <dbReference type="Pfam" id="PF00707"/>
    </source>
</evidence>
<dbReference type="GO" id="GO:0016020">
    <property type="term" value="C:membrane"/>
    <property type="evidence" value="ECO:0007669"/>
    <property type="project" value="TreeGrafter"/>
</dbReference>
<proteinExistence type="inferred from homology"/>
<dbReference type="PATRIC" id="fig|1173027.3.peg.4550"/>
<evidence type="ECO:0000256" key="3">
    <source>
        <dbReference type="ARBA" id="ARBA00022917"/>
    </source>
</evidence>
<dbReference type="InterPro" id="IPR036787">
    <property type="entry name" value="T_IF-3_N_sf"/>
</dbReference>
<accession>K9WJ33</accession>
<reference evidence="9 10" key="1">
    <citation type="submission" date="2012-06" db="EMBL/GenBank/DDBJ databases">
        <title>Finished chromosome of genome of Microcoleus sp. PCC 7113.</title>
        <authorList>
            <consortium name="US DOE Joint Genome Institute"/>
            <person name="Gugger M."/>
            <person name="Coursin T."/>
            <person name="Rippka R."/>
            <person name="Tandeau De Marsac N."/>
            <person name="Huntemann M."/>
            <person name="Wei C.-L."/>
            <person name="Han J."/>
            <person name="Detter J.C."/>
            <person name="Han C."/>
            <person name="Tapia R."/>
            <person name="Chen A."/>
            <person name="Kyrpides N."/>
            <person name="Mavromatis K."/>
            <person name="Markowitz V."/>
            <person name="Szeto E."/>
            <person name="Ivanova N."/>
            <person name="Pagani I."/>
            <person name="Pati A."/>
            <person name="Goodwin L."/>
            <person name="Nordberg H.P."/>
            <person name="Cantor M.N."/>
            <person name="Hua S.X."/>
            <person name="Woyke T."/>
            <person name="Kerfeld C.A."/>
        </authorList>
    </citation>
    <scope>NUCLEOTIDE SEQUENCE [LARGE SCALE GENOMIC DNA]</scope>
    <source>
        <strain evidence="9 10">PCC 7113</strain>
    </source>
</reference>
<dbReference type="InterPro" id="IPR019815">
    <property type="entry name" value="Translation_initiation_fac_3_C"/>
</dbReference>
<evidence type="ECO:0000259" key="8">
    <source>
        <dbReference type="Pfam" id="PF05198"/>
    </source>
</evidence>
<dbReference type="GO" id="GO:0005829">
    <property type="term" value="C:cytosol"/>
    <property type="evidence" value="ECO:0007669"/>
    <property type="project" value="TreeGrafter"/>
</dbReference>
<keyword evidence="10" id="KW-1185">Reference proteome</keyword>
<feature type="region of interest" description="Disordered" evidence="6">
    <location>
        <begin position="155"/>
        <end position="178"/>
    </location>
</feature>
<organism evidence="9 10">
    <name type="scientific">Allocoleopsis franciscana PCC 7113</name>
    <dbReference type="NCBI Taxonomy" id="1173027"/>
    <lineage>
        <taxon>Bacteria</taxon>
        <taxon>Bacillati</taxon>
        <taxon>Cyanobacteriota</taxon>
        <taxon>Cyanophyceae</taxon>
        <taxon>Coleofasciculales</taxon>
        <taxon>Coleofasciculaceae</taxon>
        <taxon>Allocoleopsis</taxon>
        <taxon>Allocoleopsis franciscana</taxon>
    </lineage>
</organism>
<dbReference type="GO" id="GO:0043022">
    <property type="term" value="F:ribosome binding"/>
    <property type="evidence" value="ECO:0007669"/>
    <property type="project" value="TreeGrafter"/>
</dbReference>
<dbReference type="PANTHER" id="PTHR10938">
    <property type="entry name" value="TRANSLATION INITIATION FACTOR IF-3"/>
    <property type="match status" value="1"/>
</dbReference>
<keyword evidence="3 4" id="KW-0648">Protein biosynthesis</keyword>
<dbReference type="STRING" id="1173027.Mic7113_4119"/>
<dbReference type="Gene3D" id="3.10.20.80">
    <property type="entry name" value="Translation initiation factor 3 (IF-3), N-terminal domain"/>
    <property type="match status" value="1"/>
</dbReference>
<evidence type="ECO:0000313" key="9">
    <source>
        <dbReference type="EMBL" id="AFZ19821.1"/>
    </source>
</evidence>
<dbReference type="GO" id="GO:0032790">
    <property type="term" value="P:ribosome disassembly"/>
    <property type="evidence" value="ECO:0007669"/>
    <property type="project" value="TreeGrafter"/>
</dbReference>
<comment type="function">
    <text evidence="4">IF-3 binds to the 30S ribosomal subunit and shifts the equilibrium between 70S ribosomes and their 50S and 30S subunits in favor of the free subunits, thus enhancing the availability of 30S subunits on which protein synthesis initiation begins.</text>
</comment>
<dbReference type="InterPro" id="IPR036788">
    <property type="entry name" value="T_IF-3_C_sf"/>
</dbReference>
<comment type="subcellular location">
    <subcellularLocation>
        <location evidence="4">Cytoplasm</location>
    </subcellularLocation>
</comment>
<evidence type="ECO:0000256" key="5">
    <source>
        <dbReference type="NCBIfam" id="TIGR00168"/>
    </source>
</evidence>
<protein>
    <recommendedName>
        <fullName evidence="4 5">Translation initiation factor IF-3</fullName>
    </recommendedName>
</protein>
<comment type="similarity">
    <text evidence="1 4">Belongs to the IF-3 family.</text>
</comment>
<evidence type="ECO:0000256" key="1">
    <source>
        <dbReference type="ARBA" id="ARBA00005439"/>
    </source>
</evidence>
<name>K9WJ33_9CYAN</name>
<dbReference type="OrthoDB" id="9806014at2"/>
<evidence type="ECO:0000313" key="10">
    <source>
        <dbReference type="Proteomes" id="UP000010471"/>
    </source>
</evidence>
<sequence length="178" mass="20532">MPVEQKTANRNLPLINEQIRFPQIRVIDTDGTQLGIMSSRDALQIAQDKEMDLVLVGDNKELPVCRVMDYDKWKYQQSKKIGKARPTVLKEVKMSYNIAEHDYQVRVAQSERFLKGGDKVKTTILLKGREIQHIDLAEVRLKQMSVDLQEVADLEQPPKREGNRMTMLLSPKTSKKKK</sequence>
<keyword evidence="2 4" id="KW-0396">Initiation factor</keyword>
<dbReference type="HAMAP" id="MF_00080">
    <property type="entry name" value="IF_3"/>
    <property type="match status" value="1"/>
</dbReference>
<keyword evidence="4" id="KW-0963">Cytoplasm</keyword>
<dbReference type="SUPFAM" id="SSF54364">
    <property type="entry name" value="Translation initiation factor IF3, N-terminal domain"/>
    <property type="match status" value="1"/>
</dbReference>
<dbReference type="Pfam" id="PF00707">
    <property type="entry name" value="IF3_C"/>
    <property type="match status" value="1"/>
</dbReference>
<dbReference type="HOGENOM" id="CLU_054919_3_1_3"/>
<evidence type="ECO:0000256" key="4">
    <source>
        <dbReference type="HAMAP-Rule" id="MF_00080"/>
    </source>
</evidence>
<dbReference type="EMBL" id="CP003630">
    <property type="protein sequence ID" value="AFZ19821.1"/>
    <property type="molecule type" value="Genomic_DNA"/>
</dbReference>
<dbReference type="KEGG" id="mic:Mic7113_4119"/>
<evidence type="ECO:0000256" key="6">
    <source>
        <dbReference type="SAM" id="MobiDB-lite"/>
    </source>
</evidence>
<dbReference type="Pfam" id="PF05198">
    <property type="entry name" value="IF3_N"/>
    <property type="match status" value="1"/>
</dbReference>
<dbReference type="eggNOG" id="COG0290">
    <property type="taxonomic scope" value="Bacteria"/>
</dbReference>
<feature type="domain" description="Translation initiation factor 3 N-terminal" evidence="8">
    <location>
        <begin position="15"/>
        <end position="81"/>
    </location>
</feature>
<dbReference type="Gene3D" id="3.30.110.10">
    <property type="entry name" value="Translation initiation factor 3 (IF-3), C-terminal domain"/>
    <property type="match status" value="1"/>
</dbReference>